<feature type="compositionally biased region" description="Basic and acidic residues" evidence="1">
    <location>
        <begin position="164"/>
        <end position="178"/>
    </location>
</feature>
<feature type="compositionally biased region" description="Low complexity" evidence="1">
    <location>
        <begin position="372"/>
        <end position="390"/>
    </location>
</feature>
<dbReference type="OrthoDB" id="3218262at2759"/>
<keyword evidence="3" id="KW-1185">Reference proteome</keyword>
<feature type="compositionally biased region" description="Low complexity" evidence="1">
    <location>
        <begin position="585"/>
        <end position="597"/>
    </location>
</feature>
<comment type="caution">
    <text evidence="2">The sequence shown here is derived from an EMBL/GenBank/DDBJ whole genome shotgun (WGS) entry which is preliminary data.</text>
</comment>
<evidence type="ECO:0000313" key="3">
    <source>
        <dbReference type="Proteomes" id="UP000292702"/>
    </source>
</evidence>
<dbReference type="STRING" id="92696.A0A4V2MVX6"/>
<dbReference type="Proteomes" id="UP000292702">
    <property type="component" value="Unassembled WGS sequence"/>
</dbReference>
<feature type="compositionally biased region" description="Polar residues" evidence="1">
    <location>
        <begin position="614"/>
        <end position="636"/>
    </location>
</feature>
<feature type="compositionally biased region" description="Basic and acidic residues" evidence="1">
    <location>
        <begin position="349"/>
        <end position="365"/>
    </location>
</feature>
<feature type="region of interest" description="Disordered" evidence="1">
    <location>
        <begin position="241"/>
        <end position="411"/>
    </location>
</feature>
<protein>
    <submittedName>
        <fullName evidence="2">Uncharacterized protein</fullName>
    </submittedName>
</protein>
<feature type="compositionally biased region" description="Low complexity" evidence="1">
    <location>
        <begin position="716"/>
        <end position="726"/>
    </location>
</feature>
<evidence type="ECO:0000256" key="1">
    <source>
        <dbReference type="SAM" id="MobiDB-lite"/>
    </source>
</evidence>
<proteinExistence type="predicted"/>
<feature type="compositionally biased region" description="Polar residues" evidence="1">
    <location>
        <begin position="321"/>
        <end position="333"/>
    </location>
</feature>
<feature type="compositionally biased region" description="Polar residues" evidence="1">
    <location>
        <begin position="546"/>
        <end position="555"/>
    </location>
</feature>
<sequence length="734" mass="79760">MAPSIPVIFPAPPLSNRRTSQDRVSSSTSPSKGSSQHTLDYIGQLQERYQKLAALPLELFPSSQPGAPDLSQRAIHFRREISHALEEANYDSSDPKWAKVSRMVRMASTSRRQAAAPGIKIGQTSKMDCGDYVFKMPTTEEEWEDCTKRWAARDLTRVPVKSGEGARKGKGKERERQTTSKYWTNGTVSGRPALNRDVLAGVEGDDMQTKEDRVTSRVRSWQAEVVRAERPVPLVETPIEVGVVQAKSEKDKPKPKRQSPLEFPAFKHNGLVATAKGGQGSSKSDSARDILAQQREPPAHAPMISPERPQTPQRASPEPMQISSPSGIANVSEASFLPPSFPSHLETSTPKDDAQSKPPNDERHKPAPIYPRPFFSSSPPSPPLSTWSPFNPAHPSHTSPQPLGMSSSLPIFSPSTRLHAVAENRPLKRTRPLTPPDDDVFVTGVTKKPRTDAAAPPAQPYRSSAPLLPSSPPPVNTPPLSKSTSPLRPAPLVRAGSGLGNANGLPILETPERKDLPSLTDLLASSRQSKPRPRPPSRKVKPDAASNDSIFNQPSAAHGDNDALPALAEDEPVVPDISPAKTYFSSPASGSSQSTPPSHRHPPRSPISPLFNASHISRFSPQFTSTQHRNHITGSPPQAAKSIFKRGFGAGESQSQFSQPPGLGLARGSSGLFGMYNSQYDVEAQVGQVSDFMERDVDFDEYLRDVDEVEKEAQEAAESSQNQSQRENGEEVMA</sequence>
<accession>A0A4V2MVX6</accession>
<evidence type="ECO:0000313" key="2">
    <source>
        <dbReference type="EMBL" id="TCD64187.1"/>
    </source>
</evidence>
<feature type="compositionally biased region" description="Polar residues" evidence="1">
    <location>
        <begin position="179"/>
        <end position="188"/>
    </location>
</feature>
<feature type="compositionally biased region" description="Low complexity" evidence="1">
    <location>
        <begin position="25"/>
        <end position="35"/>
    </location>
</feature>
<reference evidence="2 3" key="1">
    <citation type="submission" date="2018-11" db="EMBL/GenBank/DDBJ databases">
        <title>Genome assembly of Steccherinum ochraceum LE-BIN_3174, the white-rot fungus of the Steccherinaceae family (The Residual Polyporoid clade, Polyporales, Basidiomycota).</title>
        <authorList>
            <person name="Fedorova T.V."/>
            <person name="Glazunova O.A."/>
            <person name="Landesman E.O."/>
            <person name="Moiseenko K.V."/>
            <person name="Psurtseva N.V."/>
            <person name="Savinova O.S."/>
            <person name="Shakhova N.V."/>
            <person name="Tyazhelova T.V."/>
            <person name="Vasina D.V."/>
        </authorList>
    </citation>
    <scope>NUCLEOTIDE SEQUENCE [LARGE SCALE GENOMIC DNA]</scope>
    <source>
        <strain evidence="2 3">LE-BIN_3174</strain>
    </source>
</reference>
<organism evidence="2 3">
    <name type="scientific">Steccherinum ochraceum</name>
    <dbReference type="NCBI Taxonomy" id="92696"/>
    <lineage>
        <taxon>Eukaryota</taxon>
        <taxon>Fungi</taxon>
        <taxon>Dikarya</taxon>
        <taxon>Basidiomycota</taxon>
        <taxon>Agaricomycotina</taxon>
        <taxon>Agaricomycetes</taxon>
        <taxon>Polyporales</taxon>
        <taxon>Steccherinaceae</taxon>
        <taxon>Steccherinum</taxon>
    </lineage>
</organism>
<dbReference type="EMBL" id="RWJN01000251">
    <property type="protein sequence ID" value="TCD64187.1"/>
    <property type="molecule type" value="Genomic_DNA"/>
</dbReference>
<dbReference type="AlphaFoldDB" id="A0A4V2MVX6"/>
<feature type="region of interest" description="Disordered" evidence="1">
    <location>
        <begin position="1"/>
        <end position="40"/>
    </location>
</feature>
<feature type="region of interest" description="Disordered" evidence="1">
    <location>
        <begin position="161"/>
        <end position="189"/>
    </location>
</feature>
<feature type="compositionally biased region" description="Basic residues" evidence="1">
    <location>
        <begin position="529"/>
        <end position="539"/>
    </location>
</feature>
<feature type="compositionally biased region" description="Polar residues" evidence="1">
    <location>
        <begin position="396"/>
        <end position="411"/>
    </location>
</feature>
<gene>
    <name evidence="2" type="ORF">EIP91_004462</name>
</gene>
<feature type="region of interest" description="Disordered" evidence="1">
    <location>
        <begin position="423"/>
        <end position="663"/>
    </location>
</feature>
<feature type="region of interest" description="Disordered" evidence="1">
    <location>
        <begin position="710"/>
        <end position="734"/>
    </location>
</feature>
<name>A0A4V2MVX6_9APHY</name>